<reference evidence="1" key="1">
    <citation type="journal article" date="2020" name="New Phytol.">
        <title>Comparative genomics reveals dynamic genome evolution in host specialist ectomycorrhizal fungi.</title>
        <authorList>
            <person name="Lofgren L.A."/>
            <person name="Nguyen N.H."/>
            <person name="Vilgalys R."/>
            <person name="Ruytinx J."/>
            <person name="Liao H.L."/>
            <person name="Branco S."/>
            <person name="Kuo A."/>
            <person name="LaButti K."/>
            <person name="Lipzen A."/>
            <person name="Andreopoulos W."/>
            <person name="Pangilinan J."/>
            <person name="Riley R."/>
            <person name="Hundley H."/>
            <person name="Na H."/>
            <person name="Barry K."/>
            <person name="Grigoriev I.V."/>
            <person name="Stajich J.E."/>
            <person name="Kennedy P.G."/>
        </authorList>
    </citation>
    <scope>NUCLEOTIDE SEQUENCE</scope>
    <source>
        <strain evidence="1">DOB743</strain>
    </source>
</reference>
<accession>A0A9P7A474</accession>
<proteinExistence type="predicted"/>
<dbReference type="AlphaFoldDB" id="A0A9P7A474"/>
<gene>
    <name evidence="1" type="ORF">EV702DRAFT_1192958</name>
</gene>
<dbReference type="OrthoDB" id="2686574at2759"/>
<name>A0A9P7A474_9AGAM</name>
<organism evidence="1 2">
    <name type="scientific">Suillus placidus</name>
    <dbReference type="NCBI Taxonomy" id="48579"/>
    <lineage>
        <taxon>Eukaryota</taxon>
        <taxon>Fungi</taxon>
        <taxon>Dikarya</taxon>
        <taxon>Basidiomycota</taxon>
        <taxon>Agaricomycotina</taxon>
        <taxon>Agaricomycetes</taxon>
        <taxon>Agaricomycetidae</taxon>
        <taxon>Boletales</taxon>
        <taxon>Suillineae</taxon>
        <taxon>Suillaceae</taxon>
        <taxon>Suillus</taxon>
    </lineage>
</organism>
<dbReference type="EMBL" id="JABBWD010000005">
    <property type="protein sequence ID" value="KAG1781467.1"/>
    <property type="molecule type" value="Genomic_DNA"/>
</dbReference>
<sequence length="206" mass="22545">MPSPTAMLTPMYPPLSQGIDLCCFLPSPAPTQTLTQENPSVIPTARWRSHCHTEDDNDLPYPPKKLCIATDILQSTLAAGGEPPETGFDPNLPRVANDNDCNYGARRLQIHAAQVAAHSAAINNVLRPREEEEDWEADQMDVEEEGEVHDAGDWEQAVSCPQTQQRGAWCRHPLDNPKISCSDQAVTIIAELAAACCLSSIHDPLQ</sequence>
<protein>
    <submittedName>
        <fullName evidence="1">Uncharacterized protein</fullName>
    </submittedName>
</protein>
<dbReference type="Proteomes" id="UP000714275">
    <property type="component" value="Unassembled WGS sequence"/>
</dbReference>
<evidence type="ECO:0000313" key="2">
    <source>
        <dbReference type="Proteomes" id="UP000714275"/>
    </source>
</evidence>
<evidence type="ECO:0000313" key="1">
    <source>
        <dbReference type="EMBL" id="KAG1781467.1"/>
    </source>
</evidence>
<comment type="caution">
    <text evidence="1">The sequence shown here is derived from an EMBL/GenBank/DDBJ whole genome shotgun (WGS) entry which is preliminary data.</text>
</comment>
<keyword evidence="2" id="KW-1185">Reference proteome</keyword>